<dbReference type="Pfam" id="PF21250">
    <property type="entry name" value="SOGP_2nd"/>
    <property type="match status" value="1"/>
</dbReference>
<dbReference type="PATRIC" id="fig|1133569.4.peg.700"/>
<dbReference type="Pfam" id="PF17167">
    <property type="entry name" value="Glyco_hydro_94"/>
    <property type="match status" value="1"/>
</dbReference>
<dbReference type="SUPFAM" id="SSF48208">
    <property type="entry name" value="Six-hairpin glycosidases"/>
    <property type="match status" value="1"/>
</dbReference>
<comment type="caution">
    <text evidence="6">The sequence shown here is derived from an EMBL/GenBank/DDBJ whole genome shotgun (WGS) entry which is preliminary data.</text>
</comment>
<feature type="domain" description="Glycosyl hydrolase 94 catalytic" evidence="3">
    <location>
        <begin position="674"/>
        <end position="948"/>
    </location>
</feature>
<evidence type="ECO:0000256" key="2">
    <source>
        <dbReference type="ARBA" id="ARBA00022679"/>
    </source>
</evidence>
<keyword evidence="6" id="KW-0436">Ligase</keyword>
<dbReference type="STRING" id="1133569.FD21_GL000648"/>
<dbReference type="EMBL" id="AYYX01000019">
    <property type="protein sequence ID" value="KRM88860.1"/>
    <property type="molecule type" value="Genomic_DNA"/>
</dbReference>
<accession>A0A0R2CKT7</accession>
<name>A0A0R2CKT7_9LACO</name>
<dbReference type="GO" id="GO:0016757">
    <property type="term" value="F:glycosyltransferase activity"/>
    <property type="evidence" value="ECO:0007669"/>
    <property type="project" value="UniProtKB-KW"/>
</dbReference>
<dbReference type="InterPro" id="IPR033432">
    <property type="entry name" value="GH94_catalytic"/>
</dbReference>
<dbReference type="OrthoDB" id="9769991at2"/>
<feature type="domain" description="SOGP N-terminal" evidence="5">
    <location>
        <begin position="16"/>
        <end position="238"/>
    </location>
</feature>
<dbReference type="GO" id="GO:0005975">
    <property type="term" value="P:carbohydrate metabolic process"/>
    <property type="evidence" value="ECO:0007669"/>
    <property type="project" value="InterPro"/>
</dbReference>
<dbReference type="Gene3D" id="1.50.10.10">
    <property type="match status" value="1"/>
</dbReference>
<dbReference type="PANTHER" id="PTHR37469">
    <property type="entry name" value="CELLOBIONIC ACID PHOSPHORYLASE-RELATED"/>
    <property type="match status" value="1"/>
</dbReference>
<organism evidence="6 7">
    <name type="scientific">Liquorilactobacillus vini DSM 20605</name>
    <dbReference type="NCBI Taxonomy" id="1133569"/>
    <lineage>
        <taxon>Bacteria</taxon>
        <taxon>Bacillati</taxon>
        <taxon>Bacillota</taxon>
        <taxon>Bacilli</taxon>
        <taxon>Lactobacillales</taxon>
        <taxon>Lactobacillaceae</taxon>
        <taxon>Liquorilactobacillus</taxon>
    </lineage>
</organism>
<evidence type="ECO:0000313" key="6">
    <source>
        <dbReference type="EMBL" id="KRM88860.1"/>
    </source>
</evidence>
<dbReference type="PANTHER" id="PTHR37469:SF2">
    <property type="entry name" value="CELLOBIONIC ACID PHOSPHORYLASE"/>
    <property type="match status" value="1"/>
</dbReference>
<dbReference type="InterPro" id="IPR037018">
    <property type="entry name" value="GH65_N"/>
</dbReference>
<dbReference type="InterPro" id="IPR053831">
    <property type="entry name" value="SOGP_N"/>
</dbReference>
<evidence type="ECO:0000259" key="4">
    <source>
        <dbReference type="Pfam" id="PF21250"/>
    </source>
</evidence>
<dbReference type="Proteomes" id="UP000051576">
    <property type="component" value="Unassembled WGS sequence"/>
</dbReference>
<keyword evidence="7" id="KW-1185">Reference proteome</keyword>
<evidence type="ECO:0000259" key="3">
    <source>
        <dbReference type="Pfam" id="PF17167"/>
    </source>
</evidence>
<dbReference type="RefSeq" id="WP_010581376.1">
    <property type="nucleotide sequence ID" value="NZ_AHYZ01000183.1"/>
</dbReference>
<dbReference type="InterPro" id="IPR008928">
    <property type="entry name" value="6-hairpin_glycosidase_sf"/>
</dbReference>
<dbReference type="eggNOG" id="COG3459">
    <property type="taxonomic scope" value="Bacteria"/>
</dbReference>
<evidence type="ECO:0000259" key="5">
    <source>
        <dbReference type="Pfam" id="PF21958"/>
    </source>
</evidence>
<dbReference type="AlphaFoldDB" id="A0A0R2CKT7"/>
<feature type="domain" description="Glycoside phosphorylase super sandwich" evidence="4">
    <location>
        <begin position="306"/>
        <end position="553"/>
    </location>
</feature>
<dbReference type="Pfam" id="PF21958">
    <property type="entry name" value="SOGP_N"/>
    <property type="match status" value="1"/>
</dbReference>
<dbReference type="InterPro" id="IPR048771">
    <property type="entry name" value="SOGP_2nd"/>
</dbReference>
<evidence type="ECO:0000313" key="7">
    <source>
        <dbReference type="Proteomes" id="UP000051576"/>
    </source>
</evidence>
<gene>
    <name evidence="6" type="ORF">FD21_GL000648</name>
</gene>
<reference evidence="6 7" key="1">
    <citation type="journal article" date="2015" name="Genome Announc.">
        <title>Expanding the biotechnology potential of lactobacilli through comparative genomics of 213 strains and associated genera.</title>
        <authorList>
            <person name="Sun Z."/>
            <person name="Harris H.M."/>
            <person name="McCann A."/>
            <person name="Guo C."/>
            <person name="Argimon S."/>
            <person name="Zhang W."/>
            <person name="Yang X."/>
            <person name="Jeffery I.B."/>
            <person name="Cooney J.C."/>
            <person name="Kagawa T.F."/>
            <person name="Liu W."/>
            <person name="Song Y."/>
            <person name="Salvetti E."/>
            <person name="Wrobel A."/>
            <person name="Rasinkangas P."/>
            <person name="Parkhill J."/>
            <person name="Rea M.C."/>
            <person name="O'Sullivan O."/>
            <person name="Ritari J."/>
            <person name="Douillard F.P."/>
            <person name="Paul Ross R."/>
            <person name="Yang R."/>
            <person name="Briner A.E."/>
            <person name="Felis G.E."/>
            <person name="de Vos W.M."/>
            <person name="Barrangou R."/>
            <person name="Klaenhammer T.R."/>
            <person name="Caufield P.W."/>
            <person name="Cui Y."/>
            <person name="Zhang H."/>
            <person name="O'Toole P.W."/>
        </authorList>
    </citation>
    <scope>NUCLEOTIDE SEQUENCE [LARGE SCALE GENOMIC DNA]</scope>
    <source>
        <strain evidence="6 7">DSM 20605</strain>
    </source>
</reference>
<keyword evidence="1" id="KW-0328">Glycosyltransferase</keyword>
<dbReference type="Gene3D" id="2.70.98.40">
    <property type="entry name" value="Glycoside hydrolase, family 65, N-terminal domain"/>
    <property type="match status" value="1"/>
</dbReference>
<dbReference type="InterPro" id="IPR052047">
    <property type="entry name" value="GH94_Enzymes"/>
</dbReference>
<evidence type="ECO:0000256" key="1">
    <source>
        <dbReference type="ARBA" id="ARBA00022676"/>
    </source>
</evidence>
<sequence>MEENRQLKNGQLTVTVLKNGALASIKAGKTMINQVNGNQLDGSLMNIYLRVFSAGQVKFFIPLLGPEAASKLKIGNNQASWTGSVNGLNYQVELLLASHVWFWTVDLSSESAYQADLTYVQDLGLGESSFVESNEAYASQYIDHLVIKEAETITVCSRQNQSQSGKYPYLQQGAFGALKSYSTDGFQFYGTAYKQTNIPLAMKQADLANQKYQYEFALTALRTPRFQVSLQTARKTFYAAFLPDQPSDNQQKLFTVEQLRCEYEKLIKTKSEQNWTTQSPLQLKNSVLSGRQLTDAELQQLFPPEQRKQAEISSGQLLSFFDQQRHHIVLPEKEIRQERMTGNVIMSYAKVEAGQPVLATTQYMCGIFASQTVFGNTNLNILSTNTRNALNVFKASGMRIWLKIAGTWRILTMPSLFCMSYEGADWYYKLADDLLKVSVEAAASGDGLLFEVESAQQREYDLRVVTQLDLQTLGKGLQLLNQNGSLTVLPAQDSLMAKRCPKLKYYYNFTDQQQVEITDWGSETEKYLVFEYHSAQKIKFTLTTLAAKADFEIVKQRAANENKLIDFLGNLKLQAAQAPVAEYLQQTDLIIPWFVHDALVHLLSPHGLEQYGGAAWGTRDVSQGPTELLLSLGHFDQVKKIILMIYQHQFIENGSWPQWFMFDEYADQFADESHGDIVIWPLKVVADYLEKTHDEAILDHELPFFSLQAKRPTTRTASLASHLQDQLNYLQTNFLFDTQVSSYGDGDWDDTLQPANSEQKKTMASTWTMELTIGALNTLVQSLHDHPRLKQNVQSMVNGMERDFKKYFMQDDVLPGFIQMNQQHQVKPIIHPSDRTTGIAYRLLPLQQGILSNIFSPKQINRALQLIKDNLAFPDGVRLMNRPAAYTGGVSHIFKRAEQSACFGREIGLMYTHAHIRYAEALAAVQLDDQAWEALMKVNPINLQQRVKNAALRQANTYFSSSDGDFADRYAAAANFDKLKTGAATVKGGWRLYSSGPGIYVAVLQKLLNKNV</sequence>
<proteinExistence type="predicted"/>
<protein>
    <submittedName>
        <fullName evidence="6">Cyclic beta 1-2 glucan ligase</fullName>
    </submittedName>
</protein>
<dbReference type="GO" id="GO:0016874">
    <property type="term" value="F:ligase activity"/>
    <property type="evidence" value="ECO:0007669"/>
    <property type="project" value="UniProtKB-KW"/>
</dbReference>
<dbReference type="InterPro" id="IPR012341">
    <property type="entry name" value="6hp_glycosidase-like_sf"/>
</dbReference>
<keyword evidence="2" id="KW-0808">Transferase</keyword>